<evidence type="ECO:0000313" key="4">
    <source>
        <dbReference type="Proteomes" id="UP000317078"/>
    </source>
</evidence>
<feature type="domain" description="Alpha/beta hydrolase fold-3" evidence="2">
    <location>
        <begin position="69"/>
        <end position="170"/>
    </location>
</feature>
<protein>
    <submittedName>
        <fullName evidence="3">Alpha/beta hydrolase</fullName>
    </submittedName>
</protein>
<dbReference type="OrthoDB" id="9771666at2"/>
<dbReference type="Pfam" id="PF07859">
    <property type="entry name" value="Abhydrolase_3"/>
    <property type="match status" value="1"/>
</dbReference>
<comment type="caution">
    <text evidence="3">The sequence shown here is derived from an EMBL/GenBank/DDBJ whole genome shotgun (WGS) entry which is preliminary data.</text>
</comment>
<dbReference type="GO" id="GO:0016787">
    <property type="term" value="F:hydrolase activity"/>
    <property type="evidence" value="ECO:0007669"/>
    <property type="project" value="UniProtKB-KW"/>
</dbReference>
<dbReference type="RefSeq" id="WP_140881174.1">
    <property type="nucleotide sequence ID" value="NZ_RCZP01000002.1"/>
</dbReference>
<evidence type="ECO:0000256" key="1">
    <source>
        <dbReference type="ARBA" id="ARBA00022801"/>
    </source>
</evidence>
<name>A0A502GEE2_9PROT</name>
<keyword evidence="1 3" id="KW-0378">Hydrolase</keyword>
<evidence type="ECO:0000313" key="3">
    <source>
        <dbReference type="EMBL" id="TPG60244.1"/>
    </source>
</evidence>
<dbReference type="SUPFAM" id="SSF53474">
    <property type="entry name" value="alpha/beta-Hydrolases"/>
    <property type="match status" value="1"/>
</dbReference>
<gene>
    <name evidence="3" type="ORF">EAH89_02305</name>
</gene>
<evidence type="ECO:0000259" key="2">
    <source>
        <dbReference type="Pfam" id="PF07859"/>
    </source>
</evidence>
<dbReference type="PANTHER" id="PTHR48081:SF33">
    <property type="entry name" value="KYNURENINE FORMAMIDASE"/>
    <property type="match status" value="1"/>
</dbReference>
<dbReference type="InterPro" id="IPR029058">
    <property type="entry name" value="AB_hydrolase_fold"/>
</dbReference>
<dbReference type="Proteomes" id="UP000317078">
    <property type="component" value="Unassembled WGS sequence"/>
</dbReference>
<dbReference type="InterPro" id="IPR013094">
    <property type="entry name" value="AB_hydrolase_3"/>
</dbReference>
<proteinExistence type="predicted"/>
<dbReference type="Gene3D" id="3.40.50.1820">
    <property type="entry name" value="alpha/beta hydrolase"/>
    <property type="match status" value="1"/>
</dbReference>
<dbReference type="EMBL" id="RCZP01000002">
    <property type="protein sequence ID" value="TPG60244.1"/>
    <property type="molecule type" value="Genomic_DNA"/>
</dbReference>
<dbReference type="InterPro" id="IPR050300">
    <property type="entry name" value="GDXG_lipolytic_enzyme"/>
</dbReference>
<accession>A0A502GEE2</accession>
<keyword evidence="4" id="KW-1185">Reference proteome</keyword>
<organism evidence="3 4">
    <name type="scientific">Muricoccus nepalensis</name>
    <dbReference type="NCBI Taxonomy" id="1854500"/>
    <lineage>
        <taxon>Bacteria</taxon>
        <taxon>Pseudomonadati</taxon>
        <taxon>Pseudomonadota</taxon>
        <taxon>Alphaproteobacteria</taxon>
        <taxon>Acetobacterales</taxon>
        <taxon>Roseomonadaceae</taxon>
        <taxon>Muricoccus</taxon>
    </lineage>
</organism>
<sequence>MKVWRDYDQAGLDAAYDQRVWAADAAEWIARYAADTAAARAAHPPEVHDTGAGLLDLYRARPPARGIHLHVHGGAWRSLTRADAGMAAPALVAAGLDVAVPDFRLLPEFRLPHMVEDVVAACLWAAARGPLHLSGHSSGAHVAAVVATDPRVGPLLRSVTLLSGLYDLEPALLSARGAYVALEAAEALALSPVHHVARIAAPVVIAYGTAESPEFIRQSQDFAALLGVEPIVLEGTNHFATAYALAEGPVYRAMLALA</sequence>
<dbReference type="PANTHER" id="PTHR48081">
    <property type="entry name" value="AB HYDROLASE SUPERFAMILY PROTEIN C4A8.06C"/>
    <property type="match status" value="1"/>
</dbReference>
<reference evidence="3 4" key="1">
    <citation type="journal article" date="2019" name="Environ. Microbiol.">
        <title>Species interactions and distinct microbial communities in high Arctic permafrost affected cryosols are associated with the CH4 and CO2 gas fluxes.</title>
        <authorList>
            <person name="Altshuler I."/>
            <person name="Hamel J."/>
            <person name="Turney S."/>
            <person name="Magnuson E."/>
            <person name="Levesque R."/>
            <person name="Greer C."/>
            <person name="Whyte L.G."/>
        </authorList>
    </citation>
    <scope>NUCLEOTIDE SEQUENCE [LARGE SCALE GENOMIC DNA]</scope>
    <source>
        <strain evidence="3 4">S9.3B</strain>
    </source>
</reference>
<dbReference type="AlphaFoldDB" id="A0A502GEE2"/>